<feature type="transmembrane region" description="Helical" evidence="2">
    <location>
        <begin position="268"/>
        <end position="286"/>
    </location>
</feature>
<dbReference type="PATRIC" id="fig|1807.14.peg.2578"/>
<feature type="region of interest" description="Disordered" evidence="1">
    <location>
        <begin position="235"/>
        <end position="259"/>
    </location>
</feature>
<protein>
    <recommendedName>
        <fullName evidence="5">VWFA domain-containing protein</fullName>
    </recommendedName>
</protein>
<name>A0A0J6VY97_9MYCO</name>
<keyword evidence="2" id="KW-0472">Membrane</keyword>
<dbReference type="Proteomes" id="UP000036313">
    <property type="component" value="Unassembled WGS sequence"/>
</dbReference>
<feature type="compositionally biased region" description="Polar residues" evidence="1">
    <location>
        <begin position="237"/>
        <end position="251"/>
    </location>
</feature>
<dbReference type="RefSeq" id="WP_048423358.1">
    <property type="nucleotide sequence ID" value="NZ_JYNU01000014.1"/>
</dbReference>
<comment type="caution">
    <text evidence="3">The sequence shown here is derived from an EMBL/GenBank/DDBJ whole genome shotgun (WGS) entry which is preliminary data.</text>
</comment>
<dbReference type="AlphaFoldDB" id="A0A0J6VY97"/>
<evidence type="ECO:0000313" key="3">
    <source>
        <dbReference type="EMBL" id="KMO76025.1"/>
    </source>
</evidence>
<organism evidence="3 4">
    <name type="scientific">Mycolicibacterium obuense</name>
    <dbReference type="NCBI Taxonomy" id="1807"/>
    <lineage>
        <taxon>Bacteria</taxon>
        <taxon>Bacillati</taxon>
        <taxon>Actinomycetota</taxon>
        <taxon>Actinomycetes</taxon>
        <taxon>Mycobacteriales</taxon>
        <taxon>Mycobacteriaceae</taxon>
        <taxon>Mycolicibacterium</taxon>
    </lineage>
</organism>
<evidence type="ECO:0008006" key="5">
    <source>
        <dbReference type="Google" id="ProtNLM"/>
    </source>
</evidence>
<dbReference type="EMBL" id="JYNU01000014">
    <property type="protein sequence ID" value="KMO76025.1"/>
    <property type="molecule type" value="Genomic_DNA"/>
</dbReference>
<sequence length="303" mass="31886" precursor="true">MTFDPVLPPLVLAAVAAVLAILRALSAWPAIKAGGWAPLRWFLVTAAMALLLVAAARPAAGLRSEARPPSSTRGGENIYLVVDRSADSAIPDVDGRPRIAGIRDDIQAVIETNPGARFALISFADRPAVDWPLSADTFSLRPVVSALEPAPGDNADQVNASAAATVLRYQLISAAQQYPGSDSLVYYFGSGAPQSTAPQGQFDVGRIDGGQVFGYGSDVLGEQRLRGVADDLGVGMSTRTPGQPLPTTAGPSESPPADGVVGERRDEFYWLLTLVASGLLLVEIGWSVRDVRRARSTAREVLT</sequence>
<feature type="transmembrane region" description="Helical" evidence="2">
    <location>
        <begin position="37"/>
        <end position="56"/>
    </location>
</feature>
<feature type="transmembrane region" description="Helical" evidence="2">
    <location>
        <begin position="6"/>
        <end position="25"/>
    </location>
</feature>
<gene>
    <name evidence="3" type="ORF">MOBUDSM44075_02555</name>
</gene>
<evidence type="ECO:0000313" key="4">
    <source>
        <dbReference type="Proteomes" id="UP000036313"/>
    </source>
</evidence>
<keyword evidence="2" id="KW-0812">Transmembrane</keyword>
<accession>A0A0J6VY97</accession>
<proteinExistence type="predicted"/>
<evidence type="ECO:0000256" key="1">
    <source>
        <dbReference type="SAM" id="MobiDB-lite"/>
    </source>
</evidence>
<keyword evidence="2" id="KW-1133">Transmembrane helix</keyword>
<dbReference type="SUPFAM" id="SSF53300">
    <property type="entry name" value="vWA-like"/>
    <property type="match status" value="1"/>
</dbReference>
<dbReference type="InterPro" id="IPR036465">
    <property type="entry name" value="vWFA_dom_sf"/>
</dbReference>
<evidence type="ECO:0000256" key="2">
    <source>
        <dbReference type="SAM" id="Phobius"/>
    </source>
</evidence>
<reference evidence="3 4" key="1">
    <citation type="journal article" date="2015" name="Genome Biol. Evol.">
        <title>Characterization of Three Mycobacterium spp. with Potential Use in Bioremediation by Genome Sequencing and Comparative Genomics.</title>
        <authorList>
            <person name="Das S."/>
            <person name="Pettersson B.M."/>
            <person name="Behra P.R."/>
            <person name="Ramesh M."/>
            <person name="Dasgupta S."/>
            <person name="Bhattacharya A."/>
            <person name="Kirsebom L.A."/>
        </authorList>
    </citation>
    <scope>NUCLEOTIDE SEQUENCE [LARGE SCALE GENOMIC DNA]</scope>
    <source>
        <strain evidence="3 4">DSM 44075</strain>
    </source>
</reference>
<dbReference type="Gene3D" id="3.40.50.410">
    <property type="entry name" value="von Willebrand factor, type A domain"/>
    <property type="match status" value="1"/>
</dbReference>